<evidence type="ECO:0000256" key="5">
    <source>
        <dbReference type="ARBA" id="ARBA00022701"/>
    </source>
</evidence>
<comment type="caution">
    <text evidence="10">The sequence shown here is derived from an EMBL/GenBank/DDBJ whole genome shotgun (WGS) entry which is preliminary data.</text>
</comment>
<dbReference type="GO" id="GO:0005813">
    <property type="term" value="C:centrosome"/>
    <property type="evidence" value="ECO:0007669"/>
    <property type="project" value="UniProtKB-SubCell"/>
</dbReference>
<dbReference type="OrthoDB" id="5877028at2759"/>
<sequence length="282" mass="32813">MALVQQPTFNSLEEEVSYWKDLAQRVIEEKESVQREYEDYTADSQQLEKEYEIAIEQNERTVKEVKSVNNLLQNKLENLQMKLEQANRENSMLRSDIDILKEEKIQLTKYIRELEQKNDDLERAQRVVTETVGAIEMSLNNALERNAILESEVDEKECLKEKLQRLADETRDLKQELQVREKEKCPDNERAMNGHAMPVGLDSNRLKIENETQTPLKPDSNINLKNIDINTINAPLSPASRLLAINIVSDIIRKVGKPSHQQRIFTLNSRIHKIEPSFTNNF</sequence>
<accession>A0A8K0DHL9</accession>
<dbReference type="GO" id="GO:0051642">
    <property type="term" value="P:centrosome localization"/>
    <property type="evidence" value="ECO:0007669"/>
    <property type="project" value="TreeGrafter"/>
</dbReference>
<proteinExistence type="inferred from homology"/>
<protein>
    <recommendedName>
        <fullName evidence="9">NUDE domain-containing protein</fullName>
    </recommendedName>
</protein>
<dbReference type="GO" id="GO:0005871">
    <property type="term" value="C:kinesin complex"/>
    <property type="evidence" value="ECO:0007669"/>
    <property type="project" value="TreeGrafter"/>
</dbReference>
<dbReference type="GO" id="GO:0000132">
    <property type="term" value="P:establishment of mitotic spindle orientation"/>
    <property type="evidence" value="ECO:0007669"/>
    <property type="project" value="TreeGrafter"/>
</dbReference>
<dbReference type="GO" id="GO:0005874">
    <property type="term" value="C:microtubule"/>
    <property type="evidence" value="ECO:0007669"/>
    <property type="project" value="UniProtKB-KW"/>
</dbReference>
<evidence type="ECO:0000256" key="7">
    <source>
        <dbReference type="ARBA" id="ARBA00023212"/>
    </source>
</evidence>
<dbReference type="GO" id="GO:0007020">
    <property type="term" value="P:microtubule nucleation"/>
    <property type="evidence" value="ECO:0007669"/>
    <property type="project" value="TreeGrafter"/>
</dbReference>
<dbReference type="Pfam" id="PF04880">
    <property type="entry name" value="NUDE_C"/>
    <property type="match status" value="1"/>
</dbReference>
<evidence type="ECO:0000313" key="10">
    <source>
        <dbReference type="EMBL" id="KAF2903408.1"/>
    </source>
</evidence>
<keyword evidence="11" id="KW-1185">Reference proteome</keyword>
<keyword evidence="7" id="KW-0206">Cytoskeleton</keyword>
<keyword evidence="6 8" id="KW-0175">Coiled coil</keyword>
<evidence type="ECO:0000256" key="3">
    <source>
        <dbReference type="ARBA" id="ARBA00007429"/>
    </source>
</evidence>
<feature type="coiled-coil region" evidence="8">
    <location>
        <begin position="23"/>
        <end position="183"/>
    </location>
</feature>
<dbReference type="GO" id="GO:0000776">
    <property type="term" value="C:kinetochore"/>
    <property type="evidence" value="ECO:0007669"/>
    <property type="project" value="TreeGrafter"/>
</dbReference>
<dbReference type="InterPro" id="IPR033494">
    <property type="entry name" value="NUDE"/>
</dbReference>
<reference evidence="10" key="1">
    <citation type="submission" date="2019-08" db="EMBL/GenBank/DDBJ databases">
        <title>The genome of the North American firefly Photinus pyralis.</title>
        <authorList>
            <consortium name="Photinus pyralis genome working group"/>
            <person name="Fallon T.R."/>
            <person name="Sander Lower S.E."/>
            <person name="Weng J.-K."/>
        </authorList>
    </citation>
    <scope>NUCLEOTIDE SEQUENCE</scope>
    <source>
        <strain evidence="10">TRF0915ILg1</strain>
        <tissue evidence="10">Whole body</tissue>
    </source>
</reference>
<evidence type="ECO:0000256" key="1">
    <source>
        <dbReference type="ARBA" id="ARBA00004186"/>
    </source>
</evidence>
<comment type="similarity">
    <text evidence="3">Belongs to the nudE family.</text>
</comment>
<dbReference type="GO" id="GO:0005819">
    <property type="term" value="C:spindle"/>
    <property type="evidence" value="ECO:0007669"/>
    <property type="project" value="UniProtKB-SubCell"/>
</dbReference>
<dbReference type="GO" id="GO:0007100">
    <property type="term" value="P:mitotic centrosome separation"/>
    <property type="evidence" value="ECO:0007669"/>
    <property type="project" value="TreeGrafter"/>
</dbReference>
<organism evidence="10 11">
    <name type="scientific">Ignelater luminosus</name>
    <name type="common">Cucubano</name>
    <name type="synonym">Pyrophorus luminosus</name>
    <dbReference type="NCBI Taxonomy" id="2038154"/>
    <lineage>
        <taxon>Eukaryota</taxon>
        <taxon>Metazoa</taxon>
        <taxon>Ecdysozoa</taxon>
        <taxon>Arthropoda</taxon>
        <taxon>Hexapoda</taxon>
        <taxon>Insecta</taxon>
        <taxon>Pterygota</taxon>
        <taxon>Neoptera</taxon>
        <taxon>Endopterygota</taxon>
        <taxon>Coleoptera</taxon>
        <taxon>Polyphaga</taxon>
        <taxon>Elateriformia</taxon>
        <taxon>Elateroidea</taxon>
        <taxon>Elateridae</taxon>
        <taxon>Agrypninae</taxon>
        <taxon>Pyrophorini</taxon>
        <taxon>Ignelater</taxon>
    </lineage>
</organism>
<evidence type="ECO:0000259" key="9">
    <source>
        <dbReference type="Pfam" id="PF04880"/>
    </source>
</evidence>
<keyword evidence="4" id="KW-0963">Cytoplasm</keyword>
<evidence type="ECO:0000256" key="8">
    <source>
        <dbReference type="SAM" id="Coils"/>
    </source>
</evidence>
<evidence type="ECO:0000256" key="4">
    <source>
        <dbReference type="ARBA" id="ARBA00022490"/>
    </source>
</evidence>
<dbReference type="PANTHER" id="PTHR10921">
    <property type="entry name" value="NUCLEAR DISTRIBUTION PROTEIN NUDE HOMOLOG 1"/>
    <property type="match status" value="1"/>
</dbReference>
<dbReference type="InterPro" id="IPR006964">
    <property type="entry name" value="NUDE_dom"/>
</dbReference>
<gene>
    <name evidence="10" type="ORF">ILUMI_02786</name>
</gene>
<dbReference type="GO" id="GO:0007059">
    <property type="term" value="P:chromosome segregation"/>
    <property type="evidence" value="ECO:0007669"/>
    <property type="project" value="TreeGrafter"/>
</dbReference>
<dbReference type="GO" id="GO:0008017">
    <property type="term" value="F:microtubule binding"/>
    <property type="evidence" value="ECO:0007669"/>
    <property type="project" value="InterPro"/>
</dbReference>
<comment type="subcellular location">
    <subcellularLocation>
        <location evidence="2">Cytoplasm</location>
        <location evidence="2">Cytoskeleton</location>
        <location evidence="2">Microtubule organizing center</location>
        <location evidence="2">Centrosome</location>
    </subcellularLocation>
    <subcellularLocation>
        <location evidence="1">Cytoplasm</location>
        <location evidence="1">Cytoskeleton</location>
        <location evidence="1">Spindle</location>
    </subcellularLocation>
</comment>
<dbReference type="AlphaFoldDB" id="A0A8K0DHL9"/>
<dbReference type="EMBL" id="VTPC01001036">
    <property type="protein sequence ID" value="KAF2903408.1"/>
    <property type="molecule type" value="Genomic_DNA"/>
</dbReference>
<name>A0A8K0DHL9_IGNLU</name>
<dbReference type="GO" id="GO:0016477">
    <property type="term" value="P:cell migration"/>
    <property type="evidence" value="ECO:0007669"/>
    <property type="project" value="TreeGrafter"/>
</dbReference>
<dbReference type="GO" id="GO:0047496">
    <property type="term" value="P:vesicle transport along microtubule"/>
    <property type="evidence" value="ECO:0007669"/>
    <property type="project" value="TreeGrafter"/>
</dbReference>
<dbReference type="Gene3D" id="6.10.250.1080">
    <property type="match status" value="1"/>
</dbReference>
<dbReference type="Proteomes" id="UP000801492">
    <property type="component" value="Unassembled WGS sequence"/>
</dbReference>
<evidence type="ECO:0000256" key="6">
    <source>
        <dbReference type="ARBA" id="ARBA00023054"/>
    </source>
</evidence>
<dbReference type="PANTHER" id="PTHR10921:SF1">
    <property type="entry name" value="NUCLEAR DISTRIBUTION PROTEIN NUDE HOMOLOG"/>
    <property type="match status" value="1"/>
</dbReference>
<feature type="domain" description="NUDE" evidence="9">
    <location>
        <begin position="135"/>
        <end position="257"/>
    </location>
</feature>
<keyword evidence="5" id="KW-0493">Microtubule</keyword>
<evidence type="ECO:0000256" key="2">
    <source>
        <dbReference type="ARBA" id="ARBA00004300"/>
    </source>
</evidence>
<evidence type="ECO:0000313" key="11">
    <source>
        <dbReference type="Proteomes" id="UP000801492"/>
    </source>
</evidence>